<evidence type="ECO:0000256" key="5">
    <source>
        <dbReference type="ARBA" id="ARBA00022801"/>
    </source>
</evidence>
<dbReference type="InterPro" id="IPR050645">
    <property type="entry name" value="Histidine_acid_phosphatase"/>
</dbReference>
<protein>
    <recommendedName>
        <fullName evidence="3">acid phosphatase</fullName>
        <ecNumber evidence="3">3.1.3.2</ecNumber>
    </recommendedName>
</protein>
<evidence type="ECO:0000313" key="11">
    <source>
        <dbReference type="WBParaSite" id="sdigi.contig17.g1575.t1"/>
    </source>
</evidence>
<keyword evidence="5" id="KW-0378">Hydrolase</keyword>
<dbReference type="InterPro" id="IPR029033">
    <property type="entry name" value="His_PPase_superfam"/>
</dbReference>
<reference evidence="11" key="1">
    <citation type="submission" date="2022-11" db="UniProtKB">
        <authorList>
            <consortium name="WormBaseParasite"/>
        </authorList>
    </citation>
    <scope>IDENTIFICATION</scope>
</reference>
<dbReference type="AlphaFoldDB" id="A0A915PLP7"/>
<dbReference type="Pfam" id="PF00328">
    <property type="entry name" value="His_Phos_2"/>
    <property type="match status" value="1"/>
</dbReference>
<keyword evidence="10" id="KW-1185">Reference proteome</keyword>
<dbReference type="WBParaSite" id="sdigi.contig17.g1575.t1">
    <property type="protein sequence ID" value="sdigi.contig17.g1575.t1"/>
    <property type="gene ID" value="sdigi.contig17.g1575"/>
</dbReference>
<dbReference type="SUPFAM" id="SSF53254">
    <property type="entry name" value="Phosphoglycerate mutase-like"/>
    <property type="match status" value="1"/>
</dbReference>
<sequence length="462" mass="52790">MSTAAGVSAFSGHHEDTESETFSKSINKSKVYPVEGSALPETHNDNIEKAEIEESKKDLNVLEQQKYPCMKHPFRQHFKEVLTLLFVIIAIITTLIGITVYYFSTRPHHELIYINMIWRHGDRAPNDYLANFTEKYMVAFPRGIGNLTKIGAEQAEYLGKLLRNRYFQSRNISSEQIYVRSTDVFRTIETARYLLKGMLFPDVKVNVELSTDVDTAGNPFFHCPAALQFFSDQKEKYYLRENFSIAHDLAVPEWLKDEELYKKLKFLSWHGVEALLGIKSYDNEVQKKLRGGSALRGIVSRIACKVNYTAWRPVESCDETFFGLSAASLLSKISFTSHDMTIAALLSTFSDINSILGEVPLIGYGANIAFEIWQIDNSYKMRVLYANQWNEDPQEITKFAPGCQDETKFCSVTKFIDQSRLFFFDDVQKECSKGASNSTSHVRRRSVRAGDFGEIVDLIQMF</sequence>
<dbReference type="PROSITE" id="PS00616">
    <property type="entry name" value="HIS_ACID_PHOSPHAT_1"/>
    <property type="match status" value="1"/>
</dbReference>
<dbReference type="CDD" id="cd07061">
    <property type="entry name" value="HP_HAP_like"/>
    <property type="match status" value="1"/>
</dbReference>
<proteinExistence type="inferred from homology"/>
<keyword evidence="9" id="KW-0472">Membrane</keyword>
<comment type="catalytic activity">
    <reaction evidence="1">
        <text>a phosphate monoester + H2O = an alcohol + phosphate</text>
        <dbReference type="Rhea" id="RHEA:15017"/>
        <dbReference type="ChEBI" id="CHEBI:15377"/>
        <dbReference type="ChEBI" id="CHEBI:30879"/>
        <dbReference type="ChEBI" id="CHEBI:43474"/>
        <dbReference type="ChEBI" id="CHEBI:67140"/>
        <dbReference type="EC" id="3.1.3.2"/>
    </reaction>
</comment>
<feature type="transmembrane region" description="Helical" evidence="9">
    <location>
        <begin position="81"/>
        <end position="103"/>
    </location>
</feature>
<name>A0A915PLP7_9BILA</name>
<evidence type="ECO:0000256" key="7">
    <source>
        <dbReference type="ARBA" id="ARBA00023180"/>
    </source>
</evidence>
<dbReference type="PANTHER" id="PTHR11567:SF211">
    <property type="entry name" value="PROSTATIC ACID PHOSPHATASE"/>
    <property type="match status" value="1"/>
</dbReference>
<accession>A0A915PLP7</accession>
<keyword evidence="7" id="KW-0325">Glycoprotein</keyword>
<evidence type="ECO:0000256" key="3">
    <source>
        <dbReference type="ARBA" id="ARBA00012646"/>
    </source>
</evidence>
<evidence type="ECO:0000256" key="6">
    <source>
        <dbReference type="ARBA" id="ARBA00023157"/>
    </source>
</evidence>
<dbReference type="InterPro" id="IPR033379">
    <property type="entry name" value="Acid_Pase_AS"/>
</dbReference>
<comment type="similarity">
    <text evidence="2">Belongs to the histidine acid phosphatase family.</text>
</comment>
<dbReference type="InterPro" id="IPR000560">
    <property type="entry name" value="His_Pase_clade-2"/>
</dbReference>
<evidence type="ECO:0000256" key="4">
    <source>
        <dbReference type="ARBA" id="ARBA00022729"/>
    </source>
</evidence>
<dbReference type="Gene3D" id="3.40.50.1240">
    <property type="entry name" value="Phosphoglycerate mutase-like"/>
    <property type="match status" value="2"/>
</dbReference>
<keyword evidence="9" id="KW-1133">Transmembrane helix</keyword>
<feature type="region of interest" description="Disordered" evidence="8">
    <location>
        <begin position="1"/>
        <end position="25"/>
    </location>
</feature>
<dbReference type="EC" id="3.1.3.2" evidence="3"/>
<organism evidence="10 11">
    <name type="scientific">Setaria digitata</name>
    <dbReference type="NCBI Taxonomy" id="48799"/>
    <lineage>
        <taxon>Eukaryota</taxon>
        <taxon>Metazoa</taxon>
        <taxon>Ecdysozoa</taxon>
        <taxon>Nematoda</taxon>
        <taxon>Chromadorea</taxon>
        <taxon>Rhabditida</taxon>
        <taxon>Spirurina</taxon>
        <taxon>Spiruromorpha</taxon>
        <taxon>Filarioidea</taxon>
        <taxon>Setariidae</taxon>
        <taxon>Setaria</taxon>
    </lineage>
</organism>
<dbReference type="PANTHER" id="PTHR11567">
    <property type="entry name" value="ACID PHOSPHATASE-RELATED"/>
    <property type="match status" value="1"/>
</dbReference>
<dbReference type="GO" id="GO:0003993">
    <property type="term" value="F:acid phosphatase activity"/>
    <property type="evidence" value="ECO:0007669"/>
    <property type="project" value="UniProtKB-EC"/>
</dbReference>
<evidence type="ECO:0000256" key="1">
    <source>
        <dbReference type="ARBA" id="ARBA00000032"/>
    </source>
</evidence>
<keyword evidence="4" id="KW-0732">Signal</keyword>
<evidence type="ECO:0000256" key="2">
    <source>
        <dbReference type="ARBA" id="ARBA00005375"/>
    </source>
</evidence>
<evidence type="ECO:0000313" key="10">
    <source>
        <dbReference type="Proteomes" id="UP000887581"/>
    </source>
</evidence>
<keyword evidence="9" id="KW-0812">Transmembrane</keyword>
<dbReference type="Proteomes" id="UP000887581">
    <property type="component" value="Unplaced"/>
</dbReference>
<keyword evidence="6" id="KW-1015">Disulfide bond</keyword>
<evidence type="ECO:0000256" key="9">
    <source>
        <dbReference type="SAM" id="Phobius"/>
    </source>
</evidence>
<evidence type="ECO:0000256" key="8">
    <source>
        <dbReference type="SAM" id="MobiDB-lite"/>
    </source>
</evidence>